<keyword evidence="5" id="KW-1185">Reference proteome</keyword>
<dbReference type="OrthoDB" id="7513at2157"/>
<name>A0A1H5VPY7_9EURY</name>
<accession>A0A1H5VPY7</accession>
<reference evidence="3 6" key="2">
    <citation type="journal article" date="2019" name="Nat. Commun.">
        <title>A new type of DNA phosphorothioation-based antiviral system in archaea.</title>
        <authorList>
            <person name="Xiong L."/>
            <person name="Liu S."/>
            <person name="Chen S."/>
            <person name="Xiao Y."/>
            <person name="Zhu B."/>
            <person name="Gao Y."/>
            <person name="Zhang Y."/>
            <person name="Chen B."/>
            <person name="Luo J."/>
            <person name="Deng Z."/>
            <person name="Chen X."/>
            <person name="Wang L."/>
            <person name="Chen S."/>
        </authorList>
    </citation>
    <scope>NUCLEOTIDE SEQUENCE [LARGE SCALE GENOMIC DNA]</scope>
    <source>
        <strain evidence="3 6">CGMCC 1.10331</strain>
    </source>
</reference>
<dbReference type="GeneID" id="39856943"/>
<evidence type="ECO:0000313" key="4">
    <source>
        <dbReference type="EMBL" id="SEF89359.1"/>
    </source>
</evidence>
<evidence type="ECO:0000313" key="6">
    <source>
        <dbReference type="Proteomes" id="UP000296733"/>
    </source>
</evidence>
<protein>
    <submittedName>
        <fullName evidence="4">3',5'-cyclic AMP phosphodiesterase CpdA</fullName>
    </submittedName>
</protein>
<dbReference type="Proteomes" id="UP000296733">
    <property type="component" value="Chromosome"/>
</dbReference>
<organism evidence="4 5">
    <name type="scientific">Halobellus limi</name>
    <dbReference type="NCBI Taxonomy" id="699433"/>
    <lineage>
        <taxon>Archaea</taxon>
        <taxon>Methanobacteriati</taxon>
        <taxon>Methanobacteriota</taxon>
        <taxon>Stenosarchaea group</taxon>
        <taxon>Halobacteria</taxon>
        <taxon>Halobacteriales</taxon>
        <taxon>Haloferacaceae</taxon>
        <taxon>Halobellus</taxon>
    </lineage>
</organism>
<dbReference type="RefSeq" id="WP_103990750.1">
    <property type="nucleotide sequence ID" value="NZ_CP031311.1"/>
</dbReference>
<dbReference type="InterPro" id="IPR004843">
    <property type="entry name" value="Calcineurin-like_PHP"/>
</dbReference>
<dbReference type="SUPFAM" id="SSF56300">
    <property type="entry name" value="Metallo-dependent phosphatases"/>
    <property type="match status" value="1"/>
</dbReference>
<dbReference type="Pfam" id="PF00149">
    <property type="entry name" value="Metallophos"/>
    <property type="match status" value="1"/>
</dbReference>
<dbReference type="Gene3D" id="3.60.21.10">
    <property type="match status" value="1"/>
</dbReference>
<gene>
    <name evidence="3" type="ORF">DV707_02605</name>
    <name evidence="4" type="ORF">SAMN04488133_1034</name>
</gene>
<evidence type="ECO:0000256" key="1">
    <source>
        <dbReference type="SAM" id="MobiDB-lite"/>
    </source>
</evidence>
<dbReference type="Proteomes" id="UP000236740">
    <property type="component" value="Unassembled WGS sequence"/>
</dbReference>
<evidence type="ECO:0000313" key="3">
    <source>
        <dbReference type="EMBL" id="QCC46651.1"/>
    </source>
</evidence>
<proteinExistence type="predicted"/>
<dbReference type="EMBL" id="FNVN01000001">
    <property type="protein sequence ID" value="SEF89359.1"/>
    <property type="molecule type" value="Genomic_DNA"/>
</dbReference>
<reference evidence="4 5" key="1">
    <citation type="submission" date="2016-10" db="EMBL/GenBank/DDBJ databases">
        <authorList>
            <person name="de Groot N.N."/>
        </authorList>
    </citation>
    <scope>NUCLEOTIDE SEQUENCE [LARGE SCALE GENOMIC DNA]</scope>
    <source>
        <strain evidence="4 5">CGMCC 1.10331</strain>
    </source>
</reference>
<dbReference type="GO" id="GO:0016787">
    <property type="term" value="F:hydrolase activity"/>
    <property type="evidence" value="ECO:0007669"/>
    <property type="project" value="InterPro"/>
</dbReference>
<dbReference type="AlphaFoldDB" id="A0A1H5VPY7"/>
<dbReference type="InterPro" id="IPR029052">
    <property type="entry name" value="Metallo-depent_PP-like"/>
</dbReference>
<dbReference type="KEGG" id="hlm:DV707_02605"/>
<feature type="domain" description="Calcineurin-like phosphoesterase" evidence="2">
    <location>
        <begin position="3"/>
        <end position="186"/>
    </location>
</feature>
<dbReference type="EMBL" id="CP031311">
    <property type="protein sequence ID" value="QCC46651.1"/>
    <property type="molecule type" value="Genomic_DNA"/>
</dbReference>
<evidence type="ECO:0000259" key="2">
    <source>
        <dbReference type="Pfam" id="PF00149"/>
    </source>
</evidence>
<sequence length="290" mass="32751">MVKIGWLSDSHVDPFAEPEPNGPSELPGAGERLTEDITSLFRDYDIQDLYFNGDAVFQSDAFYDSDYEHSQTEHYDRFWELVDNSGYGDNVICTPGNHDVPLQYFVESDDRARLQYKKEYDDVTVLMVNTAGSGWVSGSPESGYGWTTGYVPYSDLQWLDRELEKAGDNAKIVYFHHHAWFTPGDPKASAATDSQSLADLYWVCRNYNAIHDVLSSYDKVVCPQGHTAQMTSEGSSNVDGVEYLYKKHYYHVLDGGVTTYAYLDVDSTQATATTIDHNTGKENEILNKKF</sequence>
<feature type="region of interest" description="Disordered" evidence="1">
    <location>
        <begin position="1"/>
        <end position="30"/>
    </location>
</feature>
<evidence type="ECO:0000313" key="5">
    <source>
        <dbReference type="Proteomes" id="UP000236740"/>
    </source>
</evidence>